<comment type="similarity">
    <text evidence="1">Belongs to the HesB/IscA family.</text>
</comment>
<dbReference type="AlphaFoldDB" id="G3B3B5"/>
<evidence type="ECO:0000259" key="2">
    <source>
        <dbReference type="Pfam" id="PF01521"/>
    </source>
</evidence>
<accession>G3B3B5</accession>
<dbReference type="EMBL" id="GL996521">
    <property type="protein sequence ID" value="EGV64128.1"/>
    <property type="molecule type" value="Genomic_DNA"/>
</dbReference>
<dbReference type="InterPro" id="IPR000361">
    <property type="entry name" value="ATAP_core_dom"/>
</dbReference>
<dbReference type="GO" id="GO:0005739">
    <property type="term" value="C:mitochondrion"/>
    <property type="evidence" value="ECO:0007669"/>
    <property type="project" value="TreeGrafter"/>
</dbReference>
<evidence type="ECO:0000313" key="3">
    <source>
        <dbReference type="EMBL" id="EGV64128.1"/>
    </source>
</evidence>
<dbReference type="InterPro" id="IPR035903">
    <property type="entry name" value="HesB-like_dom_sf"/>
</dbReference>
<dbReference type="OrthoDB" id="1938621at2759"/>
<dbReference type="GO" id="GO:0051539">
    <property type="term" value="F:4 iron, 4 sulfur cluster binding"/>
    <property type="evidence" value="ECO:0007669"/>
    <property type="project" value="TreeGrafter"/>
</dbReference>
<dbReference type="NCBIfam" id="TIGR00049">
    <property type="entry name" value="iron-sulfur cluster assembly accessory protein"/>
    <property type="match status" value="1"/>
</dbReference>
<dbReference type="PANTHER" id="PTHR43011">
    <property type="entry name" value="IRON-SULFUR CLUSTER ASSEMBLY 2 HOMOLOG, MITOCHONDRIAL"/>
    <property type="match status" value="1"/>
</dbReference>
<dbReference type="Pfam" id="PF01521">
    <property type="entry name" value="Fe-S_biosyn"/>
    <property type="match status" value="1"/>
</dbReference>
<dbReference type="eggNOG" id="KOG1119">
    <property type="taxonomic scope" value="Eukaryota"/>
</dbReference>
<gene>
    <name evidence="3" type="ORF">CANTEDRAFT_122296</name>
</gene>
<dbReference type="STRING" id="590646.G3B3B5"/>
<evidence type="ECO:0000313" key="4">
    <source>
        <dbReference type="Proteomes" id="UP000000707"/>
    </source>
</evidence>
<dbReference type="GO" id="GO:0051537">
    <property type="term" value="F:2 iron, 2 sulfur cluster binding"/>
    <property type="evidence" value="ECO:0007669"/>
    <property type="project" value="TreeGrafter"/>
</dbReference>
<proteinExistence type="inferred from homology"/>
<dbReference type="PANTHER" id="PTHR43011:SF1">
    <property type="entry name" value="IRON-SULFUR CLUSTER ASSEMBLY 2 HOMOLOG, MITOCHONDRIAL"/>
    <property type="match status" value="1"/>
</dbReference>
<dbReference type="Proteomes" id="UP000000707">
    <property type="component" value="Unassembled WGS sequence"/>
</dbReference>
<organism evidence="4">
    <name type="scientific">Candida tenuis (strain ATCC 10573 / BCRC 21748 / CBS 615 / JCM 9827 / NBRC 10315 / NRRL Y-1498 / VKM Y-70)</name>
    <name type="common">Yeast</name>
    <name type="synonym">Yamadazyma tenuis</name>
    <dbReference type="NCBI Taxonomy" id="590646"/>
    <lineage>
        <taxon>Eukaryota</taxon>
        <taxon>Fungi</taxon>
        <taxon>Dikarya</taxon>
        <taxon>Ascomycota</taxon>
        <taxon>Saccharomycotina</taxon>
        <taxon>Pichiomycetes</taxon>
        <taxon>Debaryomycetaceae</taxon>
        <taxon>Yamadazyma</taxon>
    </lineage>
</organism>
<dbReference type="GO" id="GO:0005506">
    <property type="term" value="F:iron ion binding"/>
    <property type="evidence" value="ECO:0007669"/>
    <property type="project" value="TreeGrafter"/>
</dbReference>
<dbReference type="InterPro" id="IPR016092">
    <property type="entry name" value="ATAP"/>
</dbReference>
<protein>
    <submittedName>
        <fullName evidence="3">HesB-like domain-containing protein</fullName>
    </submittedName>
</protein>
<reference evidence="3 4" key="1">
    <citation type="journal article" date="2011" name="Proc. Natl. Acad. Sci. U.S.A.">
        <title>Comparative genomics of xylose-fermenting fungi for enhanced biofuel production.</title>
        <authorList>
            <person name="Wohlbach D.J."/>
            <person name="Kuo A."/>
            <person name="Sato T.K."/>
            <person name="Potts K.M."/>
            <person name="Salamov A.A."/>
            <person name="LaButti K.M."/>
            <person name="Sun H."/>
            <person name="Clum A."/>
            <person name="Pangilinan J.L."/>
            <person name="Lindquist E.A."/>
            <person name="Lucas S."/>
            <person name="Lapidus A."/>
            <person name="Jin M."/>
            <person name="Gunawan C."/>
            <person name="Balan V."/>
            <person name="Dale B.E."/>
            <person name="Jeffries T.W."/>
            <person name="Zinkel R."/>
            <person name="Barry K.W."/>
            <person name="Grigoriev I.V."/>
            <person name="Gasch A.P."/>
        </authorList>
    </citation>
    <scope>NUCLEOTIDE SEQUENCE [LARGE SCALE GENOMIC DNA]</scope>
    <source>
        <strain evidence="4">ATCC 10573 / BCRC 21748 / CBS 615 / JCM 9827 / NBRC 10315 / NRRL Y-1498 / VKM Y-70</strain>
    </source>
</reference>
<sequence length="190" mass="21140">MYAATIRRSIHLLRPVRPIRVPIYPTRRLYSVEPRTLKAATLKPAVNDFAKTRLVSGQTNMKIAITERAGQKLSSIAEKDNNPNSVLLIKVESGGCHGFQYDIKLTDLKEELTNNPDLLVFKRSSPSNAQIVIDESSLQILQDSKLDYTTELIGSQFKVVESPYTTSACGCGSSFDFDFDKLAQKQGESI</sequence>
<dbReference type="HOGENOM" id="CLU_069054_1_0_1"/>
<feature type="domain" description="Core" evidence="2">
    <location>
        <begin position="61"/>
        <end position="172"/>
    </location>
</feature>
<dbReference type="Gene3D" id="2.60.300.12">
    <property type="entry name" value="HesB-like domain"/>
    <property type="match status" value="1"/>
</dbReference>
<dbReference type="SUPFAM" id="SSF89360">
    <property type="entry name" value="HesB-like domain"/>
    <property type="match status" value="1"/>
</dbReference>
<evidence type="ECO:0000256" key="1">
    <source>
        <dbReference type="ARBA" id="ARBA00006718"/>
    </source>
</evidence>
<keyword evidence="4" id="KW-1185">Reference proteome</keyword>
<dbReference type="GO" id="GO:0016226">
    <property type="term" value="P:iron-sulfur cluster assembly"/>
    <property type="evidence" value="ECO:0007669"/>
    <property type="project" value="InterPro"/>
</dbReference>
<name>G3B3B5_CANTC</name>